<proteinExistence type="predicted"/>
<sequence>MEVWKLMAPSGESGQEELEASTEIMEERETSLQDTVKEEMEASADIMEEREASLQDTDQEEIEVAADIIEGSSQDQKQ</sequence>
<evidence type="ECO:0000313" key="2">
    <source>
        <dbReference type="Proteomes" id="UP001642260"/>
    </source>
</evidence>
<organism evidence="1 2">
    <name type="scientific">Eruca vesicaria subsp. sativa</name>
    <name type="common">Garden rocket</name>
    <name type="synonym">Eruca sativa</name>
    <dbReference type="NCBI Taxonomy" id="29727"/>
    <lineage>
        <taxon>Eukaryota</taxon>
        <taxon>Viridiplantae</taxon>
        <taxon>Streptophyta</taxon>
        <taxon>Embryophyta</taxon>
        <taxon>Tracheophyta</taxon>
        <taxon>Spermatophyta</taxon>
        <taxon>Magnoliopsida</taxon>
        <taxon>eudicotyledons</taxon>
        <taxon>Gunneridae</taxon>
        <taxon>Pentapetalae</taxon>
        <taxon>rosids</taxon>
        <taxon>malvids</taxon>
        <taxon>Brassicales</taxon>
        <taxon>Brassicaceae</taxon>
        <taxon>Brassiceae</taxon>
        <taxon>Eruca</taxon>
    </lineage>
</organism>
<protein>
    <submittedName>
        <fullName evidence="1">Uncharacterized protein</fullName>
    </submittedName>
</protein>
<dbReference type="AlphaFoldDB" id="A0ABC8IU15"/>
<evidence type="ECO:0000313" key="1">
    <source>
        <dbReference type="EMBL" id="CAH8300577.1"/>
    </source>
</evidence>
<name>A0ABC8IU15_ERUVS</name>
<keyword evidence="2" id="KW-1185">Reference proteome</keyword>
<reference evidence="1 2" key="1">
    <citation type="submission" date="2022-03" db="EMBL/GenBank/DDBJ databases">
        <authorList>
            <person name="Macdonald S."/>
            <person name="Ahmed S."/>
            <person name="Newling K."/>
        </authorList>
    </citation>
    <scope>NUCLEOTIDE SEQUENCE [LARGE SCALE GENOMIC DNA]</scope>
</reference>
<dbReference type="EMBL" id="CAKOAT010054044">
    <property type="protein sequence ID" value="CAH8300577.1"/>
    <property type="molecule type" value="Genomic_DNA"/>
</dbReference>
<accession>A0ABC8IU15</accession>
<comment type="caution">
    <text evidence="1">The sequence shown here is derived from an EMBL/GenBank/DDBJ whole genome shotgun (WGS) entry which is preliminary data.</text>
</comment>
<dbReference type="Proteomes" id="UP001642260">
    <property type="component" value="Unassembled WGS sequence"/>
</dbReference>
<gene>
    <name evidence="1" type="ORF">ERUC_LOCUS2789</name>
</gene>